<feature type="compositionally biased region" description="Gly residues" evidence="5">
    <location>
        <begin position="43"/>
        <end position="57"/>
    </location>
</feature>
<dbReference type="InterPro" id="IPR036869">
    <property type="entry name" value="J_dom_sf"/>
</dbReference>
<dbReference type="EMBL" id="MU839827">
    <property type="protein sequence ID" value="KAK1761281.1"/>
    <property type="molecule type" value="Genomic_DNA"/>
</dbReference>
<evidence type="ECO:0000256" key="5">
    <source>
        <dbReference type="SAM" id="MobiDB-lite"/>
    </source>
</evidence>
<feature type="region of interest" description="Disordered" evidence="5">
    <location>
        <begin position="15"/>
        <end position="59"/>
    </location>
</feature>
<organism evidence="7 8">
    <name type="scientific">Echria macrotheca</name>
    <dbReference type="NCBI Taxonomy" id="438768"/>
    <lineage>
        <taxon>Eukaryota</taxon>
        <taxon>Fungi</taxon>
        <taxon>Dikarya</taxon>
        <taxon>Ascomycota</taxon>
        <taxon>Pezizomycotina</taxon>
        <taxon>Sordariomycetes</taxon>
        <taxon>Sordariomycetidae</taxon>
        <taxon>Sordariales</taxon>
        <taxon>Schizotheciaceae</taxon>
        <taxon>Echria</taxon>
    </lineage>
</organism>
<keyword evidence="2" id="KW-0812">Transmembrane</keyword>
<proteinExistence type="predicted"/>
<sequence>MVARAFSILGDKEKREKYDRFGTDPDSRFASAQQQNPFSGFANRGGAGGGGGGGGGMWEEDISPEEMFARFFGGGGFGAGPFGGGFDTGPQFVFNFGGPGVRVHQFGGARPRMRPRNPGQEEEQSLFSTIMGLLPILLLFVFPLLSSIFSGSSAPATPTMVWDQPHPPLYTKERTMPNFGFKYYVNPKEVANFSPSQLKTLDKTAEIKITADLRSMCEDEMAHKTRLREAAQGWFKQDPDKMEVANNFDMKACRRLQSLPGRGGR</sequence>
<reference evidence="7" key="1">
    <citation type="submission" date="2023-06" db="EMBL/GenBank/DDBJ databases">
        <title>Genome-scale phylogeny and comparative genomics of the fungal order Sordariales.</title>
        <authorList>
            <consortium name="Lawrence Berkeley National Laboratory"/>
            <person name="Hensen N."/>
            <person name="Bonometti L."/>
            <person name="Westerberg I."/>
            <person name="Brannstrom I.O."/>
            <person name="Guillou S."/>
            <person name="Cros-Aarteil S."/>
            <person name="Calhoun S."/>
            <person name="Haridas S."/>
            <person name="Kuo A."/>
            <person name="Mondo S."/>
            <person name="Pangilinan J."/>
            <person name="Riley R."/>
            <person name="Labutti K."/>
            <person name="Andreopoulos B."/>
            <person name="Lipzen A."/>
            <person name="Chen C."/>
            <person name="Yanf M."/>
            <person name="Daum C."/>
            <person name="Ng V."/>
            <person name="Clum A."/>
            <person name="Steindorff A."/>
            <person name="Ohm R."/>
            <person name="Martin F."/>
            <person name="Silar P."/>
            <person name="Natvig D."/>
            <person name="Lalanne C."/>
            <person name="Gautier V."/>
            <person name="Ament-Velasquez S.L."/>
            <person name="Kruys A."/>
            <person name="Hutchinson M.I."/>
            <person name="Powell A.J."/>
            <person name="Barry K."/>
            <person name="Miller A.N."/>
            <person name="Grigoriev I.V."/>
            <person name="Debuchy R."/>
            <person name="Gladieux P."/>
            <person name="Thoren M.H."/>
            <person name="Johannesson H."/>
        </authorList>
    </citation>
    <scope>NUCLEOTIDE SEQUENCE</scope>
    <source>
        <strain evidence="7">PSN4</strain>
    </source>
</reference>
<dbReference type="PANTHER" id="PTHR43908">
    <property type="entry name" value="AT29763P-RELATED"/>
    <property type="match status" value="1"/>
</dbReference>
<feature type="domain" description="DUF1977" evidence="6">
    <location>
        <begin position="149"/>
        <end position="256"/>
    </location>
</feature>
<evidence type="ECO:0000256" key="3">
    <source>
        <dbReference type="ARBA" id="ARBA00022989"/>
    </source>
</evidence>
<keyword evidence="8" id="KW-1185">Reference proteome</keyword>
<dbReference type="GO" id="GO:0005789">
    <property type="term" value="C:endoplasmic reticulum membrane"/>
    <property type="evidence" value="ECO:0007669"/>
    <property type="project" value="TreeGrafter"/>
</dbReference>
<accession>A0AAJ0BN83</accession>
<evidence type="ECO:0000256" key="4">
    <source>
        <dbReference type="ARBA" id="ARBA00023136"/>
    </source>
</evidence>
<dbReference type="InterPro" id="IPR051100">
    <property type="entry name" value="DnaJ_subfamily_B/C"/>
</dbReference>
<gene>
    <name evidence="7" type="ORF">QBC47DRAFT_369563</name>
</gene>
<dbReference type="Gene3D" id="1.10.287.110">
    <property type="entry name" value="DnaJ domain"/>
    <property type="match status" value="1"/>
</dbReference>
<dbReference type="InterPro" id="IPR015399">
    <property type="entry name" value="DUF1977_DnaJ-like"/>
</dbReference>
<keyword evidence="3" id="KW-1133">Transmembrane helix</keyword>
<evidence type="ECO:0000256" key="2">
    <source>
        <dbReference type="ARBA" id="ARBA00022692"/>
    </source>
</evidence>
<dbReference type="GO" id="GO:0030544">
    <property type="term" value="F:Hsp70 protein binding"/>
    <property type="evidence" value="ECO:0007669"/>
    <property type="project" value="TreeGrafter"/>
</dbReference>
<dbReference type="PANTHER" id="PTHR43908:SF3">
    <property type="entry name" value="AT29763P-RELATED"/>
    <property type="match status" value="1"/>
</dbReference>
<dbReference type="Pfam" id="PF09320">
    <property type="entry name" value="DUF1977"/>
    <property type="match status" value="1"/>
</dbReference>
<comment type="caution">
    <text evidence="7">The sequence shown here is derived from an EMBL/GenBank/DDBJ whole genome shotgun (WGS) entry which is preliminary data.</text>
</comment>
<keyword evidence="4" id="KW-0472">Membrane</keyword>
<name>A0AAJ0BN83_9PEZI</name>
<dbReference type="Proteomes" id="UP001239445">
    <property type="component" value="Unassembled WGS sequence"/>
</dbReference>
<evidence type="ECO:0000259" key="6">
    <source>
        <dbReference type="Pfam" id="PF09320"/>
    </source>
</evidence>
<protein>
    <recommendedName>
        <fullName evidence="6">DUF1977 domain-containing protein</fullName>
    </recommendedName>
</protein>
<dbReference type="GO" id="GO:0071218">
    <property type="term" value="P:cellular response to misfolded protein"/>
    <property type="evidence" value="ECO:0007669"/>
    <property type="project" value="TreeGrafter"/>
</dbReference>
<feature type="compositionally biased region" description="Basic and acidic residues" evidence="5">
    <location>
        <begin position="15"/>
        <end position="27"/>
    </location>
</feature>
<comment type="subcellular location">
    <subcellularLocation>
        <location evidence="1">Membrane</location>
        <topology evidence="1">Single-pass membrane protein</topology>
    </subcellularLocation>
</comment>
<evidence type="ECO:0000256" key="1">
    <source>
        <dbReference type="ARBA" id="ARBA00004167"/>
    </source>
</evidence>
<evidence type="ECO:0000313" key="7">
    <source>
        <dbReference type="EMBL" id="KAK1761281.1"/>
    </source>
</evidence>
<evidence type="ECO:0000313" key="8">
    <source>
        <dbReference type="Proteomes" id="UP001239445"/>
    </source>
</evidence>
<dbReference type="AlphaFoldDB" id="A0AAJ0BN83"/>